<reference evidence="1 2" key="1">
    <citation type="submission" date="2017-11" db="EMBL/GenBank/DDBJ databases">
        <title>Genome sequencing of Prevotella intermedia KCOM 1779.</title>
        <authorList>
            <person name="Kook J.-K."/>
            <person name="Park S.-N."/>
            <person name="Lim Y.K."/>
        </authorList>
    </citation>
    <scope>NUCLEOTIDE SEQUENCE [LARGE SCALE GENOMIC DNA]</scope>
    <source>
        <strain evidence="1 2">KCOM 1779</strain>
    </source>
</reference>
<proteinExistence type="predicted"/>
<organism evidence="1 2">
    <name type="scientific">Prevotella intermedia</name>
    <dbReference type="NCBI Taxonomy" id="28131"/>
    <lineage>
        <taxon>Bacteria</taxon>
        <taxon>Pseudomonadati</taxon>
        <taxon>Bacteroidota</taxon>
        <taxon>Bacteroidia</taxon>
        <taxon>Bacteroidales</taxon>
        <taxon>Prevotellaceae</taxon>
        <taxon>Prevotella</taxon>
    </lineage>
</organism>
<gene>
    <name evidence="1" type="ORF">CUB97_07775</name>
</gene>
<accession>A0A2M8MA86</accession>
<protein>
    <submittedName>
        <fullName evidence="1">Uncharacterized protein</fullName>
    </submittedName>
</protein>
<name>A0A2M8MA86_PREIN</name>
<evidence type="ECO:0000313" key="1">
    <source>
        <dbReference type="EMBL" id="PJF01134.1"/>
    </source>
</evidence>
<sequence length="67" mass="7808">MNCYRIYSFFIHKLSNAAKVINKGHLRGFSLPNVHYATKGNYKIYLNMARSRVPTTVHGFFILYIPN</sequence>
<dbReference type="AlphaFoldDB" id="A0A2M8MA86"/>
<comment type="caution">
    <text evidence="1">The sequence shown here is derived from an EMBL/GenBank/DDBJ whole genome shotgun (WGS) entry which is preliminary data.</text>
</comment>
<evidence type="ECO:0000313" key="2">
    <source>
        <dbReference type="Proteomes" id="UP000228641"/>
    </source>
</evidence>
<dbReference type="Proteomes" id="UP000228641">
    <property type="component" value="Unassembled WGS sequence"/>
</dbReference>
<dbReference type="EMBL" id="PGGD01000001">
    <property type="protein sequence ID" value="PJF01134.1"/>
    <property type="molecule type" value="Genomic_DNA"/>
</dbReference>